<dbReference type="Gene3D" id="3.40.50.1820">
    <property type="entry name" value="alpha/beta hydrolase"/>
    <property type="match status" value="1"/>
</dbReference>
<keyword evidence="3" id="KW-1185">Reference proteome</keyword>
<dbReference type="EMBL" id="BLAG01000014">
    <property type="protein sequence ID" value="GES32470.1"/>
    <property type="molecule type" value="Genomic_DNA"/>
</dbReference>
<evidence type="ECO:0000313" key="3">
    <source>
        <dbReference type="Proteomes" id="UP000325598"/>
    </source>
</evidence>
<dbReference type="OrthoDB" id="5495375at2"/>
<dbReference type="GO" id="GO:0047372">
    <property type="term" value="F:monoacylglycerol lipase activity"/>
    <property type="evidence" value="ECO:0007669"/>
    <property type="project" value="TreeGrafter"/>
</dbReference>
<dbReference type="PANTHER" id="PTHR43798:SF5">
    <property type="entry name" value="MONOACYLGLYCEROL LIPASE ABHD6"/>
    <property type="match status" value="1"/>
</dbReference>
<dbReference type="InterPro" id="IPR050266">
    <property type="entry name" value="AB_hydrolase_sf"/>
</dbReference>
<protein>
    <submittedName>
        <fullName evidence="2">Lysophospholipase</fullName>
    </submittedName>
</protein>
<evidence type="ECO:0000259" key="1">
    <source>
        <dbReference type="Pfam" id="PF12697"/>
    </source>
</evidence>
<name>A0A5J4LLM1_9ACTN</name>
<dbReference type="SUPFAM" id="SSF53474">
    <property type="entry name" value="alpha/beta-Hydrolases"/>
    <property type="match status" value="1"/>
</dbReference>
<dbReference type="InterPro" id="IPR029058">
    <property type="entry name" value="AB_hydrolase_fold"/>
</dbReference>
<evidence type="ECO:0000313" key="2">
    <source>
        <dbReference type="EMBL" id="GES32470.1"/>
    </source>
</evidence>
<dbReference type="GeneID" id="96756089"/>
<feature type="domain" description="AB hydrolase-1" evidence="1">
    <location>
        <begin position="10"/>
        <end position="227"/>
    </location>
</feature>
<dbReference type="RefSeq" id="WP_086718432.1">
    <property type="nucleotide sequence ID" value="NZ_BLAG01000014.1"/>
</dbReference>
<dbReference type="AlphaFoldDB" id="A0A5J4LLM1"/>
<dbReference type="Proteomes" id="UP000325598">
    <property type="component" value="Unassembled WGS sequence"/>
</dbReference>
<dbReference type="Pfam" id="PF12697">
    <property type="entry name" value="Abhydrolase_6"/>
    <property type="match status" value="1"/>
</dbReference>
<comment type="caution">
    <text evidence="2">The sequence shown here is derived from an EMBL/GenBank/DDBJ whole genome shotgun (WGS) entry which is preliminary data.</text>
</comment>
<accession>A0A5J4LLM1</accession>
<reference evidence="2 3" key="1">
    <citation type="submission" date="2019-10" db="EMBL/GenBank/DDBJ databases">
        <title>Whole genome shotgun sequence of Streptomyces angustmyceticus NBRC 3934.</title>
        <authorList>
            <person name="Hosoyama A."/>
            <person name="Ichikawa N."/>
            <person name="Kimura A."/>
            <person name="Kitahashi Y."/>
            <person name="Komaki H."/>
            <person name="Uohara A."/>
        </authorList>
    </citation>
    <scope>NUCLEOTIDE SEQUENCE [LARGE SCALE GENOMIC DNA]</scope>
    <source>
        <strain evidence="2 3">NBRC 3934</strain>
    </source>
</reference>
<dbReference type="GO" id="GO:0016020">
    <property type="term" value="C:membrane"/>
    <property type="evidence" value="ECO:0007669"/>
    <property type="project" value="TreeGrafter"/>
</dbReference>
<gene>
    <name evidence="2" type="ORF">San01_49570</name>
</gene>
<dbReference type="PANTHER" id="PTHR43798">
    <property type="entry name" value="MONOACYLGLYCEROL LIPASE"/>
    <property type="match status" value="1"/>
</dbReference>
<organism evidence="2 3">
    <name type="scientific">Streptomyces angustmyceticus</name>
    <dbReference type="NCBI Taxonomy" id="285578"/>
    <lineage>
        <taxon>Bacteria</taxon>
        <taxon>Bacillati</taxon>
        <taxon>Actinomycetota</taxon>
        <taxon>Actinomycetes</taxon>
        <taxon>Kitasatosporales</taxon>
        <taxon>Streptomycetaceae</taxon>
        <taxon>Streptomyces</taxon>
    </lineage>
</organism>
<dbReference type="InterPro" id="IPR000073">
    <property type="entry name" value="AB_hydrolase_1"/>
</dbReference>
<dbReference type="PRINTS" id="PR00111">
    <property type="entry name" value="ABHYDROLASE"/>
</dbReference>
<proteinExistence type="predicted"/>
<sequence length="253" mass="26745">METNESGLPLVFVHGTRVSGTMWRPLIDAIGPRHPTAAPDLPGHGSRRGEPFSIPGAVEAVTDAVDELGGRALLVGLSLGGYVTIATAAAHPERVLGAVAMGCTALPHGLFGTVYRGAARLAAGHPRGADRLSAFAFRRALPRRHARAMVSGGLSCEIAPSVVESVRAMQPLASLRAYPGPVWLLNGERDHFRRDERRFLRACRDGRLVVRPGCGHLTSLTDTTELARHVLDAAAVVAARTHGTSTATPKETP</sequence>
<dbReference type="GO" id="GO:0046464">
    <property type="term" value="P:acylglycerol catabolic process"/>
    <property type="evidence" value="ECO:0007669"/>
    <property type="project" value="TreeGrafter"/>
</dbReference>